<dbReference type="KEGG" id="bex:A11Q_1572"/>
<dbReference type="InterPro" id="IPR027417">
    <property type="entry name" value="P-loop_NTPase"/>
</dbReference>
<dbReference type="Gene3D" id="1.20.272.10">
    <property type="match status" value="1"/>
</dbReference>
<dbReference type="Gene3D" id="3.40.50.300">
    <property type="entry name" value="P-loop containing nucleotide triphosphate hydrolases"/>
    <property type="match status" value="1"/>
</dbReference>
<evidence type="ECO:0000256" key="4">
    <source>
        <dbReference type="ARBA" id="ARBA00022741"/>
    </source>
</evidence>
<keyword evidence="4" id="KW-0547">Nucleotide-binding</keyword>
<dbReference type="SUPFAM" id="SSF52540">
    <property type="entry name" value="P-loop containing nucleoside triphosphate hydrolases"/>
    <property type="match status" value="1"/>
</dbReference>
<dbReference type="Proteomes" id="UP000012040">
    <property type="component" value="Chromosome"/>
</dbReference>
<name>M4V985_9BACT</name>
<dbReference type="InterPro" id="IPR008921">
    <property type="entry name" value="DNA_pol3_clamp-load_cplx_C"/>
</dbReference>
<dbReference type="PATRIC" id="fig|1184267.3.peg.1590"/>
<dbReference type="SUPFAM" id="SSF48019">
    <property type="entry name" value="post-AAA+ oligomerization domain-like"/>
    <property type="match status" value="1"/>
</dbReference>
<evidence type="ECO:0000256" key="2">
    <source>
        <dbReference type="ARBA" id="ARBA00008959"/>
    </source>
</evidence>
<dbReference type="GO" id="GO:0008047">
    <property type="term" value="F:enzyme activator activity"/>
    <property type="evidence" value="ECO:0007669"/>
    <property type="project" value="TreeGrafter"/>
</dbReference>
<dbReference type="GO" id="GO:0017116">
    <property type="term" value="F:single-stranded DNA helicase activity"/>
    <property type="evidence" value="ECO:0007669"/>
    <property type="project" value="TreeGrafter"/>
</dbReference>
<dbReference type="OrthoDB" id="5288243at2"/>
<dbReference type="eggNOG" id="COG2256">
    <property type="taxonomic scope" value="Bacteria"/>
</dbReference>
<dbReference type="GO" id="GO:0016887">
    <property type="term" value="F:ATP hydrolysis activity"/>
    <property type="evidence" value="ECO:0007669"/>
    <property type="project" value="InterPro"/>
</dbReference>
<sequence length="427" mass="47667">MSNLFEASIDPKLRPLAERLRPQHISEVVGQEHILNEKQPIGKLLRAGQLMNLIITGPPGTGKTSFAKALAQTAKAHFMSLNAVDAGVKDLKAAGEEGKKRLAERSEKTLLFVDEIHRFNKSQQDVLLPFLERGELYLVGATTEHPSYELNRALLSRAQVLKFKRLEKESFVKLAQKISTTENVDIKTLLDDESLEQLISLADGDGRKFFNYLESAIELYKISPEGFPLNTETLMQLVGSKVLAYDKASDQHYDTISAFIKSIRGSDPDAALYYMARMLEGGEDPVFIARRLVILASEDVGNAEPRALPLAMAGMQAVEAIGMPECAINLAQVVTFLASCPKSNRSYVGWNKAVAFVQQTGNADLPIHLKSTERKTGGYLYPHDYERAYVDQSYWPPAIKPQSFYEPVARGHEKIVIDYIKWLKQKP</sequence>
<dbReference type="GO" id="GO:0000731">
    <property type="term" value="P:DNA synthesis involved in DNA repair"/>
    <property type="evidence" value="ECO:0007669"/>
    <property type="project" value="TreeGrafter"/>
</dbReference>
<dbReference type="EMBL" id="CP003537">
    <property type="protein sequence ID" value="AGH95788.1"/>
    <property type="molecule type" value="Genomic_DNA"/>
</dbReference>
<organism evidence="7 8">
    <name type="scientific">Pseudobdellovibrio exovorus JSS</name>
    <dbReference type="NCBI Taxonomy" id="1184267"/>
    <lineage>
        <taxon>Bacteria</taxon>
        <taxon>Pseudomonadati</taxon>
        <taxon>Bdellovibrionota</taxon>
        <taxon>Bdellovibrionia</taxon>
        <taxon>Bdellovibrionales</taxon>
        <taxon>Pseudobdellovibrionaceae</taxon>
        <taxon>Pseudobdellovibrio</taxon>
    </lineage>
</organism>
<dbReference type="InterPro" id="IPR032423">
    <property type="entry name" value="AAA_assoc_2"/>
</dbReference>
<dbReference type="Pfam" id="PF16193">
    <property type="entry name" value="AAA_assoc_2"/>
    <property type="match status" value="1"/>
</dbReference>
<dbReference type="STRING" id="1184267.A11Q_1572"/>
<dbReference type="FunFam" id="1.20.272.10:FF:000001">
    <property type="entry name" value="Putative AAA family ATPase"/>
    <property type="match status" value="1"/>
</dbReference>
<dbReference type="InterPro" id="IPR003959">
    <property type="entry name" value="ATPase_AAA_core"/>
</dbReference>
<dbReference type="InterPro" id="IPR003593">
    <property type="entry name" value="AAA+_ATPase"/>
</dbReference>
<keyword evidence="8" id="KW-1185">Reference proteome</keyword>
<dbReference type="Gene3D" id="1.10.3710.10">
    <property type="entry name" value="DNA polymerase III clamp loader subunits, C-terminal domain"/>
    <property type="match status" value="1"/>
</dbReference>
<dbReference type="Gene3D" id="1.10.8.60">
    <property type="match status" value="1"/>
</dbReference>
<dbReference type="Pfam" id="PF12002">
    <property type="entry name" value="MgsA_C"/>
    <property type="match status" value="1"/>
</dbReference>
<comment type="function">
    <text evidence="1">DNA-dependent ATPase that plays important roles in cellular responses to stalled DNA replication processes.</text>
</comment>
<evidence type="ECO:0000313" key="8">
    <source>
        <dbReference type="Proteomes" id="UP000012040"/>
    </source>
</evidence>
<dbReference type="AlphaFoldDB" id="M4V985"/>
<comment type="similarity">
    <text evidence="2">Belongs to the AAA ATPase family. RarA/MGS1/WRNIP1 subfamily.</text>
</comment>
<dbReference type="HOGENOM" id="CLU_017985_0_3_7"/>
<evidence type="ECO:0000313" key="7">
    <source>
        <dbReference type="EMBL" id="AGH95788.1"/>
    </source>
</evidence>
<dbReference type="PANTHER" id="PTHR13779:SF7">
    <property type="entry name" value="ATPASE WRNIP1"/>
    <property type="match status" value="1"/>
</dbReference>
<dbReference type="SMART" id="SM00382">
    <property type="entry name" value="AAA"/>
    <property type="match status" value="1"/>
</dbReference>
<evidence type="ECO:0000256" key="5">
    <source>
        <dbReference type="ARBA" id="ARBA00022840"/>
    </source>
</evidence>
<reference evidence="7 8" key="1">
    <citation type="journal article" date="2013" name="ISME J.">
        <title>By their genes ye shall know them: genomic signatures of predatory bacteria.</title>
        <authorList>
            <person name="Pasternak Z."/>
            <person name="Pietrokovski S."/>
            <person name="Rotem O."/>
            <person name="Gophna U."/>
            <person name="Lurie-Weinberger M.N."/>
            <person name="Jurkevitch E."/>
        </authorList>
    </citation>
    <scope>NUCLEOTIDE SEQUENCE [LARGE SCALE GENOMIC DNA]</scope>
    <source>
        <strain evidence="7 8">JSS</strain>
    </source>
</reference>
<accession>M4V985</accession>
<gene>
    <name evidence="7" type="ORF">A11Q_1572</name>
</gene>
<dbReference type="PANTHER" id="PTHR13779">
    <property type="entry name" value="WERNER HELICASE-INTERACTING PROTEIN 1 FAMILY MEMBER"/>
    <property type="match status" value="1"/>
</dbReference>
<protein>
    <recommendedName>
        <fullName evidence="3">Replication-associated recombination protein A</fullName>
    </recommendedName>
</protein>
<keyword evidence="5" id="KW-0067">ATP-binding</keyword>
<dbReference type="CDD" id="cd00009">
    <property type="entry name" value="AAA"/>
    <property type="match status" value="1"/>
</dbReference>
<dbReference type="CDD" id="cd18139">
    <property type="entry name" value="HLD_clamp_RarA"/>
    <property type="match status" value="1"/>
</dbReference>
<dbReference type="GO" id="GO:0005524">
    <property type="term" value="F:ATP binding"/>
    <property type="evidence" value="ECO:0007669"/>
    <property type="project" value="UniProtKB-KW"/>
</dbReference>
<dbReference type="InterPro" id="IPR051314">
    <property type="entry name" value="AAA_ATPase_RarA/MGS1/WRNIP1"/>
</dbReference>
<evidence type="ECO:0000256" key="3">
    <source>
        <dbReference type="ARBA" id="ARBA00020776"/>
    </source>
</evidence>
<dbReference type="GO" id="GO:0003677">
    <property type="term" value="F:DNA binding"/>
    <property type="evidence" value="ECO:0007669"/>
    <property type="project" value="InterPro"/>
</dbReference>
<dbReference type="GO" id="GO:0006261">
    <property type="term" value="P:DNA-templated DNA replication"/>
    <property type="evidence" value="ECO:0007669"/>
    <property type="project" value="TreeGrafter"/>
</dbReference>
<dbReference type="Pfam" id="PF00004">
    <property type="entry name" value="AAA"/>
    <property type="match status" value="1"/>
</dbReference>
<dbReference type="InterPro" id="IPR021886">
    <property type="entry name" value="MgsA_C"/>
</dbReference>
<evidence type="ECO:0000259" key="6">
    <source>
        <dbReference type="SMART" id="SM00382"/>
    </source>
</evidence>
<evidence type="ECO:0000256" key="1">
    <source>
        <dbReference type="ARBA" id="ARBA00002393"/>
    </source>
</evidence>
<dbReference type="RefSeq" id="WP_015470278.1">
    <property type="nucleotide sequence ID" value="NC_020813.1"/>
</dbReference>
<proteinExistence type="inferred from homology"/>
<feature type="domain" description="AAA+ ATPase" evidence="6">
    <location>
        <begin position="49"/>
        <end position="167"/>
    </location>
</feature>